<keyword evidence="3" id="KW-1185">Reference proteome</keyword>
<accession>C5BJ43</accession>
<name>C5BJ43_TERTT</name>
<dbReference type="Proteomes" id="UP000009080">
    <property type="component" value="Chromosome"/>
</dbReference>
<dbReference type="KEGG" id="ttu:TERTU_4445"/>
<dbReference type="HOGENOM" id="CLU_2157149_0_0_6"/>
<evidence type="ECO:0008006" key="4">
    <source>
        <dbReference type="Google" id="ProtNLM"/>
    </source>
</evidence>
<sequence length="111" mass="12323">MKIKIKFFIASMMLFISMLGYADVIAVTTSESRISAVRIESKYALVSFSNRSESECGQGKAYLDLDNEYHKVAYSTVLSAYLAGKQVSIRIYDDSALVFGACKIYDVYVSG</sequence>
<organism evidence="2 3">
    <name type="scientific">Teredinibacter turnerae (strain ATCC 39867 / T7901)</name>
    <dbReference type="NCBI Taxonomy" id="377629"/>
    <lineage>
        <taxon>Bacteria</taxon>
        <taxon>Pseudomonadati</taxon>
        <taxon>Pseudomonadota</taxon>
        <taxon>Gammaproteobacteria</taxon>
        <taxon>Cellvibrionales</taxon>
        <taxon>Cellvibrionaceae</taxon>
        <taxon>Teredinibacter</taxon>
    </lineage>
</organism>
<evidence type="ECO:0000256" key="1">
    <source>
        <dbReference type="SAM" id="SignalP"/>
    </source>
</evidence>
<protein>
    <recommendedName>
        <fullName evidence="4">Lipoprotein</fullName>
    </recommendedName>
</protein>
<feature type="chain" id="PRO_5002948764" description="Lipoprotein" evidence="1">
    <location>
        <begin position="23"/>
        <end position="111"/>
    </location>
</feature>
<dbReference type="RefSeq" id="WP_015819716.1">
    <property type="nucleotide sequence ID" value="NC_012997.1"/>
</dbReference>
<evidence type="ECO:0000313" key="3">
    <source>
        <dbReference type="Proteomes" id="UP000009080"/>
    </source>
</evidence>
<proteinExistence type="predicted"/>
<dbReference type="EMBL" id="CP001614">
    <property type="protein sequence ID" value="ACR13602.1"/>
    <property type="molecule type" value="Genomic_DNA"/>
</dbReference>
<gene>
    <name evidence="2" type="ordered locus">TERTU_4445</name>
</gene>
<evidence type="ECO:0000313" key="2">
    <source>
        <dbReference type="EMBL" id="ACR13602.1"/>
    </source>
</evidence>
<dbReference type="AlphaFoldDB" id="C5BJ43"/>
<keyword evidence="1" id="KW-0732">Signal</keyword>
<feature type="signal peptide" evidence="1">
    <location>
        <begin position="1"/>
        <end position="22"/>
    </location>
</feature>
<reference evidence="2 3" key="1">
    <citation type="journal article" date="2009" name="PLoS ONE">
        <title>The complete genome of Teredinibacter turnerae T7901: an intracellular endosymbiont of marine wood-boring bivalves (shipworms).</title>
        <authorList>
            <person name="Yang J.C."/>
            <person name="Madupu R."/>
            <person name="Durkin A.S."/>
            <person name="Ekborg N.A."/>
            <person name="Pedamallu C.S."/>
            <person name="Hostetler J.B."/>
            <person name="Radune D."/>
            <person name="Toms B.S."/>
            <person name="Henrissat B."/>
            <person name="Coutinho P.M."/>
            <person name="Schwarz S."/>
            <person name="Field L."/>
            <person name="Trindade-Silva A.E."/>
            <person name="Soares C.A.G."/>
            <person name="Elshahawi S."/>
            <person name="Hanora A."/>
            <person name="Schmidt E.W."/>
            <person name="Haygood M.G."/>
            <person name="Posfai J."/>
            <person name="Benner J."/>
            <person name="Madinger C."/>
            <person name="Nove J."/>
            <person name="Anton B."/>
            <person name="Chaudhary K."/>
            <person name="Foster J."/>
            <person name="Holman A."/>
            <person name="Kumar S."/>
            <person name="Lessard P.A."/>
            <person name="Luyten Y.A."/>
            <person name="Slatko B."/>
            <person name="Wood N."/>
            <person name="Wu B."/>
            <person name="Teplitski M."/>
            <person name="Mougous J.D."/>
            <person name="Ward N."/>
            <person name="Eisen J.A."/>
            <person name="Badger J.H."/>
            <person name="Distel D.L."/>
        </authorList>
    </citation>
    <scope>NUCLEOTIDE SEQUENCE [LARGE SCALE GENOMIC DNA]</scope>
    <source>
        <strain evidence="3">ATCC 39867 / T7901</strain>
    </source>
</reference>